<dbReference type="Proteomes" id="UP000187651">
    <property type="component" value="Unassembled WGS sequence"/>
</dbReference>
<name>A0A1G9SY90_9FIRM</name>
<dbReference type="AlphaFoldDB" id="A0A1G9SY90"/>
<evidence type="ECO:0000313" key="3">
    <source>
        <dbReference type="Proteomes" id="UP000187651"/>
    </source>
</evidence>
<gene>
    <name evidence="2" type="ORF">SAMN05216544_0140</name>
</gene>
<evidence type="ECO:0000313" key="2">
    <source>
        <dbReference type="EMBL" id="SDM40390.1"/>
    </source>
</evidence>
<proteinExistence type="predicted"/>
<dbReference type="RefSeq" id="WP_242869300.1">
    <property type="nucleotide sequence ID" value="NZ_FNHZ01000001.1"/>
</dbReference>
<keyword evidence="3" id="KW-1185">Reference proteome</keyword>
<protein>
    <submittedName>
        <fullName evidence="2">KilA-N domain-containing protein</fullName>
    </submittedName>
</protein>
<organism evidence="2 3">
    <name type="scientific">Lachnospira pectinoschiza</name>
    <dbReference type="NCBI Taxonomy" id="28052"/>
    <lineage>
        <taxon>Bacteria</taxon>
        <taxon>Bacillati</taxon>
        <taxon>Bacillota</taxon>
        <taxon>Clostridia</taxon>
        <taxon>Lachnospirales</taxon>
        <taxon>Lachnospiraceae</taxon>
        <taxon>Lachnospira</taxon>
    </lineage>
</organism>
<dbReference type="InterPro" id="IPR018004">
    <property type="entry name" value="KilA/APSES_HTH"/>
</dbReference>
<accession>A0A1G9SY90</accession>
<reference evidence="3" key="1">
    <citation type="submission" date="2016-10" db="EMBL/GenBank/DDBJ databases">
        <authorList>
            <person name="Varghese N."/>
            <person name="Submissions S."/>
        </authorList>
    </citation>
    <scope>NUCLEOTIDE SEQUENCE [LARGE SCALE GENOMIC DNA]</scope>
    <source>
        <strain evidence="3">M83</strain>
    </source>
</reference>
<evidence type="ECO:0000259" key="1">
    <source>
        <dbReference type="SMART" id="SM01252"/>
    </source>
</evidence>
<dbReference type="Pfam" id="PF04383">
    <property type="entry name" value="KilA-N"/>
    <property type="match status" value="1"/>
</dbReference>
<sequence>MAKNKIITVQDVPITVSISDEQDYICITDMAAAKSNDSRAADVIRNWLRNRSTLEFLATWEEIYNPNFKVFESEHFKKDVGLVTFTQSGL</sequence>
<feature type="domain" description="KilA/APSES-type HTH DNA-binding" evidence="1">
    <location>
        <begin position="13"/>
        <end position="82"/>
    </location>
</feature>
<dbReference type="SMART" id="SM01252">
    <property type="entry name" value="KilA-N"/>
    <property type="match status" value="1"/>
</dbReference>
<dbReference type="EMBL" id="FNHZ01000001">
    <property type="protein sequence ID" value="SDM40390.1"/>
    <property type="molecule type" value="Genomic_DNA"/>
</dbReference>